<dbReference type="Proteomes" id="UP001331936">
    <property type="component" value="Unassembled WGS sequence"/>
</dbReference>
<accession>A0ABU7JMV2</accession>
<dbReference type="EMBL" id="JAUZMZ010000009">
    <property type="protein sequence ID" value="MEE2031135.1"/>
    <property type="molecule type" value="Genomic_DNA"/>
</dbReference>
<name>A0ABU7JMV2_9NOCA</name>
<dbReference type="RefSeq" id="WP_330150559.1">
    <property type="nucleotide sequence ID" value="NZ_JAUZMZ010000009.1"/>
</dbReference>
<evidence type="ECO:0000313" key="1">
    <source>
        <dbReference type="EMBL" id="MEE2031135.1"/>
    </source>
</evidence>
<organism evidence="1 2">
    <name type="scientific">Rhodococcus chondri</name>
    <dbReference type="NCBI Taxonomy" id="3065941"/>
    <lineage>
        <taxon>Bacteria</taxon>
        <taxon>Bacillati</taxon>
        <taxon>Actinomycetota</taxon>
        <taxon>Actinomycetes</taxon>
        <taxon>Mycobacteriales</taxon>
        <taxon>Nocardiaceae</taxon>
        <taxon>Rhodococcus</taxon>
    </lineage>
</organism>
<gene>
    <name evidence="1" type="ORF">Q8814_03210</name>
</gene>
<sequence length="85" mass="9488">MTMQPLTCEECGIGVLVEKFSPAHTSIQWESDTSWCPLMPEQLSLGDHRRECAALRSTIDRAVASLELSETRIELPVGPDLPRLH</sequence>
<proteinExistence type="predicted"/>
<reference evidence="1 2" key="1">
    <citation type="submission" date="2023-08" db="EMBL/GenBank/DDBJ databases">
        <authorList>
            <person name="Girao M."/>
            <person name="Carvalho M.F."/>
        </authorList>
    </citation>
    <scope>NUCLEOTIDE SEQUENCE [LARGE SCALE GENOMIC DNA]</scope>
    <source>
        <strain evidence="1 2">CC-R104</strain>
    </source>
</reference>
<evidence type="ECO:0000313" key="2">
    <source>
        <dbReference type="Proteomes" id="UP001331936"/>
    </source>
</evidence>
<protein>
    <submittedName>
        <fullName evidence="1">Uncharacterized protein</fullName>
    </submittedName>
</protein>
<comment type="caution">
    <text evidence="1">The sequence shown here is derived from an EMBL/GenBank/DDBJ whole genome shotgun (WGS) entry which is preliminary data.</text>
</comment>
<keyword evidence="2" id="KW-1185">Reference proteome</keyword>